<dbReference type="Pfam" id="PF08309">
    <property type="entry name" value="LVIVD"/>
    <property type="match status" value="2"/>
</dbReference>
<gene>
    <name evidence="1" type="ORF">A4D02_20800</name>
</gene>
<organism evidence="1 2">
    <name type="scientific">Niastella koreensis</name>
    <dbReference type="NCBI Taxonomy" id="354356"/>
    <lineage>
        <taxon>Bacteria</taxon>
        <taxon>Pseudomonadati</taxon>
        <taxon>Bacteroidota</taxon>
        <taxon>Chitinophagia</taxon>
        <taxon>Chitinophagales</taxon>
        <taxon>Chitinophagaceae</taxon>
        <taxon>Niastella</taxon>
    </lineage>
</organism>
<keyword evidence="2" id="KW-1185">Reference proteome</keyword>
<protein>
    <recommendedName>
        <fullName evidence="3">LVIVD repeat-containing protein</fullName>
    </recommendedName>
</protein>
<sequence length="177" mass="19818">MKQPTLIAVGIGLCLCLCRCYRNNDGRNAEKMAYVPVYMAVSDKTDISISTVRPTERSGKIYAFGNYIYQNDLNKGIHIIDNSDPQHPQKIAFLNIPYNTEFAVKGNYIYANNGSDLVVVDIRDIMKPVVVKRMADAFPYVNQDVPPQAGYFVCPDPGKGIVVDWVLQNVKSPNCKH</sequence>
<dbReference type="RefSeq" id="WP_014216522.1">
    <property type="nucleotide sequence ID" value="NZ_LWBO01000002.1"/>
</dbReference>
<dbReference type="Proteomes" id="UP000192277">
    <property type="component" value="Unassembled WGS sequence"/>
</dbReference>
<accession>A0ABX3P4N3</accession>
<name>A0ABX3P4N3_9BACT</name>
<evidence type="ECO:0000313" key="1">
    <source>
        <dbReference type="EMBL" id="OQP54120.1"/>
    </source>
</evidence>
<proteinExistence type="predicted"/>
<comment type="caution">
    <text evidence="1">The sequence shown here is derived from an EMBL/GenBank/DDBJ whole genome shotgun (WGS) entry which is preliminary data.</text>
</comment>
<reference evidence="1 2" key="1">
    <citation type="submission" date="2016-04" db="EMBL/GenBank/DDBJ databases">
        <authorList>
            <person name="Chen L."/>
            <person name="Zhuang W."/>
            <person name="Wang G."/>
        </authorList>
    </citation>
    <scope>NUCLEOTIDE SEQUENCE [LARGE SCALE GENOMIC DNA]</scope>
    <source>
        <strain evidence="2">GR20</strain>
    </source>
</reference>
<evidence type="ECO:0008006" key="3">
    <source>
        <dbReference type="Google" id="ProtNLM"/>
    </source>
</evidence>
<dbReference type="InterPro" id="IPR013211">
    <property type="entry name" value="LVIVD"/>
</dbReference>
<evidence type="ECO:0000313" key="2">
    <source>
        <dbReference type="Proteomes" id="UP000192277"/>
    </source>
</evidence>
<dbReference type="EMBL" id="LWBO01000002">
    <property type="protein sequence ID" value="OQP54120.1"/>
    <property type="molecule type" value="Genomic_DNA"/>
</dbReference>